<dbReference type="AlphaFoldDB" id="A0AAN7ZVS0"/>
<comment type="caution">
    <text evidence="2">The sequence shown here is derived from an EMBL/GenBank/DDBJ whole genome shotgun (WGS) entry which is preliminary data.</text>
</comment>
<sequence length="673" mass="73233">MATTAAPQQQQPAGGLSRWVPSLPTITMNMITLNPFANAEEDKEKRQSSEQTRPKDDSKTASAKNRTFLSTFTTLLPTTTPTPPREPSPTRSNADSMSIMFAEPDPSDDGSVQDAGRRASRLRSNKPKTSYSVCHPATASRARQSLHRKARSLLQLHRLAPGGRPVPAFEIVSSVSGDVRLTKAVTKVWRGRHAVCPNDFVVLKAEKYGGIEEEQAERDIIGLICNRRKENKDEAVSSPDKPAKAPCSKICLASTGAEWEVCSLPMGGYEFFTTDSHGLGLKVRWVPKKEKDGSKATTKDGAQRFNFSTISANSRKHPVIATLSKRELEVYDTYKVFGDNTTPAATPSKRSSNPLVDAMAEEGEGEAEQDLQKETDEALREIITMTSIYVTFKEGWSPTFKYEEKEAIVNGSASKSALSLNNTASPPGSPTQVALEKRNSIKSISSGILRRSSLLGGGRAGNRASQASVPEGTEEGAYDPIGDSPSRSNSIKKTGRARGDSTSTVLVHRAASNRRKNNSQATWRPDLLQAQQQQEMRETSYENLNAKSTPEVKQEPRKQGQRQEAWESPDAVPTTPIEENGGIARPLIPDTVKSENVVPAVAATMPPTLTPKTIAVEQQRTLRPATPNEGKRISDATTTTMGSDAKTRYTGRSRTSKKKGGWRKLLCGGGNDI</sequence>
<name>A0AAN7ZVS0_9PEZI</name>
<organism evidence="2 3">
    <name type="scientific">Elasticomyces elasticus</name>
    <dbReference type="NCBI Taxonomy" id="574655"/>
    <lineage>
        <taxon>Eukaryota</taxon>
        <taxon>Fungi</taxon>
        <taxon>Dikarya</taxon>
        <taxon>Ascomycota</taxon>
        <taxon>Pezizomycotina</taxon>
        <taxon>Dothideomycetes</taxon>
        <taxon>Dothideomycetidae</taxon>
        <taxon>Mycosphaerellales</taxon>
        <taxon>Teratosphaeriaceae</taxon>
        <taxon>Elasticomyces</taxon>
    </lineage>
</organism>
<accession>A0AAN7ZVS0</accession>
<evidence type="ECO:0000313" key="2">
    <source>
        <dbReference type="EMBL" id="KAK5706075.1"/>
    </source>
</evidence>
<evidence type="ECO:0000256" key="1">
    <source>
        <dbReference type="SAM" id="MobiDB-lite"/>
    </source>
</evidence>
<gene>
    <name evidence="2" type="ORF">LTR97_001061</name>
</gene>
<feature type="region of interest" description="Disordered" evidence="1">
    <location>
        <begin position="34"/>
        <end position="144"/>
    </location>
</feature>
<dbReference type="Proteomes" id="UP001310594">
    <property type="component" value="Unassembled WGS sequence"/>
</dbReference>
<reference evidence="2" key="1">
    <citation type="submission" date="2023-08" db="EMBL/GenBank/DDBJ databases">
        <title>Black Yeasts Isolated from many extreme environments.</title>
        <authorList>
            <person name="Coleine C."/>
            <person name="Stajich J.E."/>
            <person name="Selbmann L."/>
        </authorList>
    </citation>
    <scope>NUCLEOTIDE SEQUENCE</scope>
    <source>
        <strain evidence="2">CCFEE 5810</strain>
    </source>
</reference>
<proteinExistence type="predicted"/>
<feature type="region of interest" description="Disordered" evidence="1">
    <location>
        <begin position="452"/>
        <end position="586"/>
    </location>
</feature>
<feature type="region of interest" description="Disordered" evidence="1">
    <location>
        <begin position="1"/>
        <end position="20"/>
    </location>
</feature>
<feature type="region of interest" description="Disordered" evidence="1">
    <location>
        <begin position="625"/>
        <end position="673"/>
    </location>
</feature>
<feature type="compositionally biased region" description="Basic residues" evidence="1">
    <location>
        <begin position="649"/>
        <end position="662"/>
    </location>
</feature>
<feature type="compositionally biased region" description="Low complexity" evidence="1">
    <location>
        <begin position="1"/>
        <end position="13"/>
    </location>
</feature>
<evidence type="ECO:0000313" key="3">
    <source>
        <dbReference type="Proteomes" id="UP001310594"/>
    </source>
</evidence>
<feature type="compositionally biased region" description="Basic and acidic residues" evidence="1">
    <location>
        <begin position="40"/>
        <end position="59"/>
    </location>
</feature>
<dbReference type="EMBL" id="JAVRQU010000002">
    <property type="protein sequence ID" value="KAK5706075.1"/>
    <property type="molecule type" value="Genomic_DNA"/>
</dbReference>
<protein>
    <submittedName>
        <fullName evidence="2">Uncharacterized protein</fullName>
    </submittedName>
</protein>
<feature type="compositionally biased region" description="Low complexity" evidence="1">
    <location>
        <begin position="66"/>
        <end position="79"/>
    </location>
</feature>